<reference evidence="2" key="1">
    <citation type="journal article" date="2022" name="Mol. Ecol. Resour.">
        <title>The genomes of chicory, endive, great burdock and yacon provide insights into Asteraceae palaeo-polyploidization history and plant inulin production.</title>
        <authorList>
            <person name="Fan W."/>
            <person name="Wang S."/>
            <person name="Wang H."/>
            <person name="Wang A."/>
            <person name="Jiang F."/>
            <person name="Liu H."/>
            <person name="Zhao H."/>
            <person name="Xu D."/>
            <person name="Zhang Y."/>
        </authorList>
    </citation>
    <scope>NUCLEOTIDE SEQUENCE [LARGE SCALE GENOMIC DNA]</scope>
    <source>
        <strain evidence="2">cv. Yunnan</strain>
    </source>
</reference>
<gene>
    <name evidence="1" type="ORF">L1987_31072</name>
</gene>
<accession>A0ACB9I6D3</accession>
<name>A0ACB9I6D3_9ASTR</name>
<protein>
    <submittedName>
        <fullName evidence="1">Uncharacterized protein</fullName>
    </submittedName>
</protein>
<sequence>MTTMLYRSGILPQHTILERLSYTPLSRVLLLSPHPHPPPPPTTYNSQHRHLHRRRHNGNNSSTHSPSALEIHTYPLTDIEKQLLESPENQETGGTQRQDITDMQNGCLSDSVNGSSLVYISNPIYGDGSGTPFETPGSSPSRLETEDSSDDERKKYRQRWWLRCR</sequence>
<comment type="caution">
    <text evidence="1">The sequence shown here is derived from an EMBL/GenBank/DDBJ whole genome shotgun (WGS) entry which is preliminary data.</text>
</comment>
<evidence type="ECO:0000313" key="2">
    <source>
        <dbReference type="Proteomes" id="UP001056120"/>
    </source>
</evidence>
<organism evidence="1 2">
    <name type="scientific">Smallanthus sonchifolius</name>
    <dbReference type="NCBI Taxonomy" id="185202"/>
    <lineage>
        <taxon>Eukaryota</taxon>
        <taxon>Viridiplantae</taxon>
        <taxon>Streptophyta</taxon>
        <taxon>Embryophyta</taxon>
        <taxon>Tracheophyta</taxon>
        <taxon>Spermatophyta</taxon>
        <taxon>Magnoliopsida</taxon>
        <taxon>eudicotyledons</taxon>
        <taxon>Gunneridae</taxon>
        <taxon>Pentapetalae</taxon>
        <taxon>asterids</taxon>
        <taxon>campanulids</taxon>
        <taxon>Asterales</taxon>
        <taxon>Asteraceae</taxon>
        <taxon>Asteroideae</taxon>
        <taxon>Heliantheae alliance</taxon>
        <taxon>Millerieae</taxon>
        <taxon>Smallanthus</taxon>
    </lineage>
</organism>
<dbReference type="Proteomes" id="UP001056120">
    <property type="component" value="Linkage Group LG10"/>
</dbReference>
<reference evidence="1 2" key="2">
    <citation type="journal article" date="2022" name="Mol. Ecol. Resour.">
        <title>The genomes of chicory, endive, great burdock and yacon provide insights into Asteraceae paleo-polyploidization history and plant inulin production.</title>
        <authorList>
            <person name="Fan W."/>
            <person name="Wang S."/>
            <person name="Wang H."/>
            <person name="Wang A."/>
            <person name="Jiang F."/>
            <person name="Liu H."/>
            <person name="Zhao H."/>
            <person name="Xu D."/>
            <person name="Zhang Y."/>
        </authorList>
    </citation>
    <scope>NUCLEOTIDE SEQUENCE [LARGE SCALE GENOMIC DNA]</scope>
    <source>
        <strain evidence="2">cv. Yunnan</strain>
        <tissue evidence="1">Leaves</tissue>
    </source>
</reference>
<evidence type="ECO:0000313" key="1">
    <source>
        <dbReference type="EMBL" id="KAI3802925.1"/>
    </source>
</evidence>
<keyword evidence="2" id="KW-1185">Reference proteome</keyword>
<dbReference type="EMBL" id="CM042027">
    <property type="protein sequence ID" value="KAI3802925.1"/>
    <property type="molecule type" value="Genomic_DNA"/>
</dbReference>
<proteinExistence type="predicted"/>